<gene>
    <name evidence="2" type="ORF">B0T23DRAFT_403276</name>
</gene>
<feature type="compositionally biased region" description="Basic residues" evidence="1">
    <location>
        <begin position="81"/>
        <end position="91"/>
    </location>
</feature>
<comment type="caution">
    <text evidence="2">The sequence shown here is derived from an EMBL/GenBank/DDBJ whole genome shotgun (WGS) entry which is preliminary data.</text>
</comment>
<sequence length="91" mass="9905">MSWTGSSKPLWRCESSLGNLRPGTRCVRLKNTYLDWAQDGAVRALRLPGQPFGIPDSSLATLSHMALAGDGRGPDHGAWSSKRRRTGGRRG</sequence>
<name>A0AAJ0I9E6_9PEZI</name>
<evidence type="ECO:0000313" key="3">
    <source>
        <dbReference type="Proteomes" id="UP001285908"/>
    </source>
</evidence>
<accession>A0AAJ0I9E6</accession>
<proteinExistence type="predicted"/>
<dbReference type="AlphaFoldDB" id="A0AAJ0I9E6"/>
<protein>
    <submittedName>
        <fullName evidence="2">Uncharacterized protein</fullName>
    </submittedName>
</protein>
<keyword evidence="3" id="KW-1185">Reference proteome</keyword>
<dbReference type="EMBL" id="JAULSX010000003">
    <property type="protein sequence ID" value="KAK3494270.1"/>
    <property type="molecule type" value="Genomic_DNA"/>
</dbReference>
<dbReference type="Proteomes" id="UP001285908">
    <property type="component" value="Unassembled WGS sequence"/>
</dbReference>
<organism evidence="2 3">
    <name type="scientific">Neurospora hispaniola</name>
    <dbReference type="NCBI Taxonomy" id="588809"/>
    <lineage>
        <taxon>Eukaryota</taxon>
        <taxon>Fungi</taxon>
        <taxon>Dikarya</taxon>
        <taxon>Ascomycota</taxon>
        <taxon>Pezizomycotina</taxon>
        <taxon>Sordariomycetes</taxon>
        <taxon>Sordariomycetidae</taxon>
        <taxon>Sordariales</taxon>
        <taxon>Sordariaceae</taxon>
        <taxon>Neurospora</taxon>
    </lineage>
</organism>
<dbReference type="GeneID" id="87876384"/>
<dbReference type="RefSeq" id="XP_062693699.1">
    <property type="nucleotide sequence ID" value="XM_062838762.1"/>
</dbReference>
<evidence type="ECO:0000256" key="1">
    <source>
        <dbReference type="SAM" id="MobiDB-lite"/>
    </source>
</evidence>
<evidence type="ECO:0000313" key="2">
    <source>
        <dbReference type="EMBL" id="KAK3494270.1"/>
    </source>
</evidence>
<feature type="region of interest" description="Disordered" evidence="1">
    <location>
        <begin position="67"/>
        <end position="91"/>
    </location>
</feature>
<reference evidence="2 3" key="1">
    <citation type="journal article" date="2023" name="Mol. Phylogenet. Evol.">
        <title>Genome-scale phylogeny and comparative genomics of the fungal order Sordariales.</title>
        <authorList>
            <person name="Hensen N."/>
            <person name="Bonometti L."/>
            <person name="Westerberg I."/>
            <person name="Brannstrom I.O."/>
            <person name="Guillou S."/>
            <person name="Cros-Aarteil S."/>
            <person name="Calhoun S."/>
            <person name="Haridas S."/>
            <person name="Kuo A."/>
            <person name="Mondo S."/>
            <person name="Pangilinan J."/>
            <person name="Riley R."/>
            <person name="LaButti K."/>
            <person name="Andreopoulos B."/>
            <person name="Lipzen A."/>
            <person name="Chen C."/>
            <person name="Yan M."/>
            <person name="Daum C."/>
            <person name="Ng V."/>
            <person name="Clum A."/>
            <person name="Steindorff A."/>
            <person name="Ohm R.A."/>
            <person name="Martin F."/>
            <person name="Silar P."/>
            <person name="Natvig D.O."/>
            <person name="Lalanne C."/>
            <person name="Gautier V."/>
            <person name="Ament-Velasquez S.L."/>
            <person name="Kruys A."/>
            <person name="Hutchinson M.I."/>
            <person name="Powell A.J."/>
            <person name="Barry K."/>
            <person name="Miller A.N."/>
            <person name="Grigoriev I.V."/>
            <person name="Debuchy R."/>
            <person name="Gladieux P."/>
            <person name="Hiltunen Thoren M."/>
            <person name="Johannesson H."/>
        </authorList>
    </citation>
    <scope>NUCLEOTIDE SEQUENCE [LARGE SCALE GENOMIC DNA]</scope>
    <source>
        <strain evidence="2 3">FGSC 10403</strain>
    </source>
</reference>